<comment type="caution">
    <text evidence="1">The sequence shown here is derived from an EMBL/GenBank/DDBJ whole genome shotgun (WGS) entry which is preliminary data.</text>
</comment>
<keyword evidence="2" id="KW-1185">Reference proteome</keyword>
<reference evidence="2" key="1">
    <citation type="journal article" date="2023" name="Commun. Biol.">
        <title>Genome analysis of Parmales, the sister group of diatoms, reveals the evolutionary specialization of diatoms from phago-mixotrophs to photoautotrophs.</title>
        <authorList>
            <person name="Ban H."/>
            <person name="Sato S."/>
            <person name="Yoshikawa S."/>
            <person name="Yamada K."/>
            <person name="Nakamura Y."/>
            <person name="Ichinomiya M."/>
            <person name="Sato N."/>
            <person name="Blanc-Mathieu R."/>
            <person name="Endo H."/>
            <person name="Kuwata A."/>
            <person name="Ogata H."/>
        </authorList>
    </citation>
    <scope>NUCLEOTIDE SEQUENCE [LARGE SCALE GENOMIC DNA]</scope>
    <source>
        <strain evidence="2">NIES 3701</strain>
    </source>
</reference>
<sequence>MDDHQVHPKCVKQLKAVSKILANAKSKSIQGYKYPVPLEACGSKENNALLALLRCETKHRVTCQLQQKLYDTCHASVMGVGTYENKSNCSSQLAALRDCVKFKV</sequence>
<protein>
    <submittedName>
        <fullName evidence="1">Uncharacterized protein</fullName>
    </submittedName>
</protein>
<evidence type="ECO:0000313" key="1">
    <source>
        <dbReference type="EMBL" id="GMH84573.1"/>
    </source>
</evidence>
<gene>
    <name evidence="1" type="ORF">TrST_g1329</name>
</gene>
<dbReference type="OrthoDB" id="10355578at2759"/>
<evidence type="ECO:0000313" key="2">
    <source>
        <dbReference type="Proteomes" id="UP001165085"/>
    </source>
</evidence>
<dbReference type="Proteomes" id="UP001165085">
    <property type="component" value="Unassembled WGS sequence"/>
</dbReference>
<accession>A0A9W7EMG2</accession>
<name>A0A9W7EMG2_9STRA</name>
<organism evidence="1 2">
    <name type="scientific">Triparma strigata</name>
    <dbReference type="NCBI Taxonomy" id="1606541"/>
    <lineage>
        <taxon>Eukaryota</taxon>
        <taxon>Sar</taxon>
        <taxon>Stramenopiles</taxon>
        <taxon>Ochrophyta</taxon>
        <taxon>Bolidophyceae</taxon>
        <taxon>Parmales</taxon>
        <taxon>Triparmaceae</taxon>
        <taxon>Triparma</taxon>
    </lineage>
</organism>
<proteinExistence type="predicted"/>
<dbReference type="EMBL" id="BRXY01000294">
    <property type="protein sequence ID" value="GMH84573.1"/>
    <property type="molecule type" value="Genomic_DNA"/>
</dbReference>
<dbReference type="AlphaFoldDB" id="A0A9W7EMG2"/>